<dbReference type="EMBL" id="UINC01056768">
    <property type="protein sequence ID" value="SVB77190.1"/>
    <property type="molecule type" value="Genomic_DNA"/>
</dbReference>
<dbReference type="PROSITE" id="PS51340">
    <property type="entry name" value="MOSC"/>
    <property type="match status" value="1"/>
</dbReference>
<dbReference type="SUPFAM" id="SSF50800">
    <property type="entry name" value="PK beta-barrel domain-like"/>
    <property type="match status" value="1"/>
</dbReference>
<gene>
    <name evidence="2" type="ORF">METZ01_LOCUS230044</name>
</gene>
<dbReference type="InterPro" id="IPR005303">
    <property type="entry name" value="MOCOS_middle"/>
</dbReference>
<accession>A0A382GPY5</accession>
<feature type="non-terminal residue" evidence="2">
    <location>
        <position position="196"/>
    </location>
</feature>
<dbReference type="GO" id="GO:0003824">
    <property type="term" value="F:catalytic activity"/>
    <property type="evidence" value="ECO:0007669"/>
    <property type="project" value="InterPro"/>
</dbReference>
<dbReference type="GO" id="GO:0030170">
    <property type="term" value="F:pyridoxal phosphate binding"/>
    <property type="evidence" value="ECO:0007669"/>
    <property type="project" value="InterPro"/>
</dbReference>
<organism evidence="2">
    <name type="scientific">marine metagenome</name>
    <dbReference type="NCBI Taxonomy" id="408172"/>
    <lineage>
        <taxon>unclassified sequences</taxon>
        <taxon>metagenomes</taxon>
        <taxon>ecological metagenomes</taxon>
    </lineage>
</organism>
<sequence length="196" mass="21792">MKVIGKVDSLWRYPVKSMRGEELKEAFVGFAGVYGDRLFAFKDAAAPGGFPYLTAREQQDMLLYRPCFQNPDKAAKPPNLTEAEDMAPGLTPIFADPAELTLNVETPSGEVFAVDDPTLIERLLTGLKDKHALTLLRSDRAFTDCRPVSLLSLQTTRQLGEEIETVLDKRSFRANIYMDLEAADGFSEDELVGRSL</sequence>
<dbReference type="InterPro" id="IPR005302">
    <property type="entry name" value="MoCF_Sase_C"/>
</dbReference>
<name>A0A382GPY5_9ZZZZ</name>
<feature type="domain" description="MOSC" evidence="1">
    <location>
        <begin position="116"/>
        <end position="196"/>
    </location>
</feature>
<proteinExistence type="predicted"/>
<dbReference type="AlphaFoldDB" id="A0A382GPY5"/>
<protein>
    <recommendedName>
        <fullName evidence="1">MOSC domain-containing protein</fullName>
    </recommendedName>
</protein>
<dbReference type="Pfam" id="PF03476">
    <property type="entry name" value="MOSC_N"/>
    <property type="match status" value="1"/>
</dbReference>
<dbReference type="InterPro" id="IPR011037">
    <property type="entry name" value="Pyrv_Knase-like_insert_dom_sf"/>
</dbReference>
<reference evidence="2" key="1">
    <citation type="submission" date="2018-05" db="EMBL/GenBank/DDBJ databases">
        <authorList>
            <person name="Lanie J.A."/>
            <person name="Ng W.-L."/>
            <person name="Kazmierczak K.M."/>
            <person name="Andrzejewski T.M."/>
            <person name="Davidsen T.M."/>
            <person name="Wayne K.J."/>
            <person name="Tettelin H."/>
            <person name="Glass J.I."/>
            <person name="Rusch D."/>
            <person name="Podicherti R."/>
            <person name="Tsui H.-C.T."/>
            <person name="Winkler M.E."/>
        </authorList>
    </citation>
    <scope>NUCLEOTIDE SEQUENCE</scope>
</reference>
<evidence type="ECO:0000259" key="1">
    <source>
        <dbReference type="PROSITE" id="PS51340"/>
    </source>
</evidence>
<evidence type="ECO:0000313" key="2">
    <source>
        <dbReference type="EMBL" id="SVB77190.1"/>
    </source>
</evidence>
<dbReference type="GO" id="GO:0030151">
    <property type="term" value="F:molybdenum ion binding"/>
    <property type="evidence" value="ECO:0007669"/>
    <property type="project" value="InterPro"/>
</dbReference>